<keyword evidence="1" id="KW-0411">Iron-sulfur</keyword>
<dbReference type="Proteomes" id="UP000663866">
    <property type="component" value="Unassembled WGS sequence"/>
</dbReference>
<dbReference type="InterPro" id="IPR040156">
    <property type="entry name" value="ETF-QO"/>
</dbReference>
<evidence type="ECO:0000313" key="3">
    <source>
        <dbReference type="Proteomes" id="UP000663866"/>
    </source>
</evidence>
<comment type="catalytic activity">
    <reaction evidence="1">
        <text>a ubiquinone + reduced [electron-transfer flavoprotein] = a ubiquinol + oxidized [electron-transfer flavoprotein] + H(+)</text>
        <dbReference type="Rhea" id="RHEA:24052"/>
        <dbReference type="Rhea" id="RHEA-COMP:9565"/>
        <dbReference type="Rhea" id="RHEA-COMP:9566"/>
        <dbReference type="Rhea" id="RHEA-COMP:10685"/>
        <dbReference type="Rhea" id="RHEA-COMP:10686"/>
        <dbReference type="ChEBI" id="CHEBI:15378"/>
        <dbReference type="ChEBI" id="CHEBI:16389"/>
        <dbReference type="ChEBI" id="CHEBI:17976"/>
        <dbReference type="ChEBI" id="CHEBI:57692"/>
        <dbReference type="ChEBI" id="CHEBI:58307"/>
        <dbReference type="EC" id="1.5.5.1"/>
    </reaction>
</comment>
<keyword evidence="1" id="KW-0813">Transport</keyword>
<keyword evidence="1" id="KW-0285">Flavoprotein</keyword>
<comment type="cofactor">
    <cofactor evidence="1">
        <name>[4Fe-4S] cluster</name>
        <dbReference type="ChEBI" id="CHEBI:49883"/>
    </cofactor>
    <text evidence="1">Binds 1 [4Fe-4S] cluster.</text>
</comment>
<name>A0A821LLV9_9BILA</name>
<dbReference type="GO" id="GO:0004174">
    <property type="term" value="F:electron-transferring-flavoprotein dehydrogenase activity"/>
    <property type="evidence" value="ECO:0007669"/>
    <property type="project" value="UniProtKB-UniRule"/>
</dbReference>
<proteinExistence type="predicted"/>
<keyword evidence="1" id="KW-0274">FAD</keyword>
<dbReference type="GO" id="GO:0005743">
    <property type="term" value="C:mitochondrial inner membrane"/>
    <property type="evidence" value="ECO:0007669"/>
    <property type="project" value="TreeGrafter"/>
</dbReference>
<comment type="cofactor">
    <cofactor evidence="1">
        <name>FAD</name>
        <dbReference type="ChEBI" id="CHEBI:57692"/>
    </cofactor>
</comment>
<dbReference type="InterPro" id="IPR036188">
    <property type="entry name" value="FAD/NAD-bd_sf"/>
</dbReference>
<dbReference type="EMBL" id="CAJOBG010114278">
    <property type="protein sequence ID" value="CAF4752486.1"/>
    <property type="molecule type" value="Genomic_DNA"/>
</dbReference>
<keyword evidence="1" id="KW-0830">Ubiquinone</keyword>
<reference evidence="2" key="1">
    <citation type="submission" date="2021-02" db="EMBL/GenBank/DDBJ databases">
        <authorList>
            <person name="Nowell W R."/>
        </authorList>
    </citation>
    <scope>NUCLEOTIDE SEQUENCE</scope>
</reference>
<dbReference type="EC" id="1.5.5.1" evidence="1"/>
<organism evidence="2 3">
    <name type="scientific">Rotaria magnacalcarata</name>
    <dbReference type="NCBI Taxonomy" id="392030"/>
    <lineage>
        <taxon>Eukaryota</taxon>
        <taxon>Metazoa</taxon>
        <taxon>Spiralia</taxon>
        <taxon>Gnathifera</taxon>
        <taxon>Rotifera</taxon>
        <taxon>Eurotatoria</taxon>
        <taxon>Bdelloidea</taxon>
        <taxon>Philodinida</taxon>
        <taxon>Philodinidae</taxon>
        <taxon>Rotaria</taxon>
    </lineage>
</organism>
<keyword evidence="1" id="KW-0560">Oxidoreductase</keyword>
<dbReference type="Gene3D" id="3.50.50.60">
    <property type="entry name" value="FAD/NAD(P)-binding domain"/>
    <property type="match status" value="1"/>
</dbReference>
<dbReference type="AlphaFoldDB" id="A0A821LLV9"/>
<accession>A0A821LLV9</accession>
<sequence>LPMYNHGNHIVSLGKLVTWLGQQAESIGVELYPATAASEVCLISFSLLAFDVFSC</sequence>
<evidence type="ECO:0000256" key="1">
    <source>
        <dbReference type="RuleBase" id="RU366068"/>
    </source>
</evidence>
<comment type="caution">
    <text evidence="2">The sequence shown here is derived from an EMBL/GenBank/DDBJ whole genome shotgun (WGS) entry which is preliminary data.</text>
</comment>
<dbReference type="GO" id="GO:0051539">
    <property type="term" value="F:4 iron, 4 sulfur cluster binding"/>
    <property type="evidence" value="ECO:0007669"/>
    <property type="project" value="UniProtKB-UniRule"/>
</dbReference>
<comment type="function">
    <text evidence="1">Accepts electrons from ETF and reduces ubiquinone.</text>
</comment>
<gene>
    <name evidence="2" type="ORF">OVN521_LOCUS50196</name>
</gene>
<feature type="non-terminal residue" evidence="2">
    <location>
        <position position="1"/>
    </location>
</feature>
<dbReference type="PANTHER" id="PTHR10617:SF107">
    <property type="entry name" value="ELECTRON TRANSFER FLAVOPROTEIN-UBIQUINONE OXIDOREDUCTASE, MITOCHONDRIAL"/>
    <property type="match status" value="1"/>
</dbReference>
<dbReference type="PANTHER" id="PTHR10617">
    <property type="entry name" value="ELECTRON TRANSFER FLAVOPROTEIN-UBIQUINONE OXIDOREDUCTASE"/>
    <property type="match status" value="1"/>
</dbReference>
<evidence type="ECO:0000313" key="2">
    <source>
        <dbReference type="EMBL" id="CAF4752486.1"/>
    </source>
</evidence>
<dbReference type="GO" id="GO:0046872">
    <property type="term" value="F:metal ion binding"/>
    <property type="evidence" value="ECO:0007669"/>
    <property type="project" value="UniProtKB-KW"/>
</dbReference>
<keyword evidence="1" id="KW-0249">Electron transport</keyword>
<keyword evidence="3" id="KW-1185">Reference proteome</keyword>
<keyword evidence="1" id="KW-0408">Iron</keyword>
<keyword evidence="1" id="KW-0479">Metal-binding</keyword>
<protein>
    <recommendedName>
        <fullName evidence="1">Electron transfer flavoprotein-ubiquinone oxidoreductase</fullName>
        <shortName evidence="1">ETF-QO</shortName>
        <ecNumber evidence="1">1.5.5.1</ecNumber>
    </recommendedName>
</protein>